<dbReference type="eggNOG" id="COG3323">
    <property type="taxonomic scope" value="Bacteria"/>
</dbReference>
<protein>
    <recommendedName>
        <fullName evidence="3">NGG1p interacting factor NIF3</fullName>
    </recommendedName>
</protein>
<evidence type="ECO:0008006" key="3">
    <source>
        <dbReference type="Google" id="ProtNLM"/>
    </source>
</evidence>
<name>H8GQS8_METAL</name>
<dbReference type="SUPFAM" id="SSF102705">
    <property type="entry name" value="NIF3 (NGG1p interacting factor 3)-like"/>
    <property type="match status" value="1"/>
</dbReference>
<dbReference type="STRING" id="686340.Metal_3406"/>
<keyword evidence="2" id="KW-1185">Reference proteome</keyword>
<dbReference type="Proteomes" id="UP000005090">
    <property type="component" value="Chromosome"/>
</dbReference>
<sequence length="106" mass="12176">MYQLSFYVPESHLEAVKEALFAQGAGRHSDYDRCCWQVRGEGQFRPLAGSRPYMGKPDTTEEVVEYKVEMICQDDLIKAAIRTLLAVHPYEEPAYRAYKILTAEDL</sequence>
<gene>
    <name evidence="1" type="ORF">Metal_3406</name>
</gene>
<dbReference type="HOGENOM" id="CLU_120084_3_0_6"/>
<dbReference type="Gene3D" id="3.30.70.120">
    <property type="match status" value="1"/>
</dbReference>
<organism evidence="1 2">
    <name type="scientific">Methylomicrobium album BG8</name>
    <dbReference type="NCBI Taxonomy" id="686340"/>
    <lineage>
        <taxon>Bacteria</taxon>
        <taxon>Pseudomonadati</taxon>
        <taxon>Pseudomonadota</taxon>
        <taxon>Gammaproteobacteria</taxon>
        <taxon>Methylococcales</taxon>
        <taxon>Methylococcaceae</taxon>
        <taxon>Methylomicrobium</taxon>
    </lineage>
</organism>
<reference evidence="1 2" key="1">
    <citation type="journal article" date="2013" name="Genome Announc.">
        <title>Genome Sequence of the Obligate Gammaproteobacterial Methanotroph Methylomicrobium album Strain BG8.</title>
        <authorList>
            <person name="Kits K.D."/>
            <person name="Kalyuzhnaya M.G."/>
            <person name="Klotz M.G."/>
            <person name="Jetten M.S."/>
            <person name="Op den Camp H.J."/>
            <person name="Vuilleumier S."/>
            <person name="Bringel F."/>
            <person name="Dispirito A.A."/>
            <person name="Murrell J.C."/>
            <person name="Bruce D."/>
            <person name="Cheng J.F."/>
            <person name="Copeland A."/>
            <person name="Goodwin L."/>
            <person name="Hauser L."/>
            <person name="Lajus A."/>
            <person name="Land M.L."/>
            <person name="Lapidus A."/>
            <person name="Lucas S."/>
            <person name="Medigue C."/>
            <person name="Pitluck S."/>
            <person name="Woyke T."/>
            <person name="Zeytun A."/>
            <person name="Stein L.Y."/>
        </authorList>
    </citation>
    <scope>NUCLEOTIDE SEQUENCE [LARGE SCALE GENOMIC DNA]</scope>
    <source>
        <strain evidence="1 2">BG8</strain>
    </source>
</reference>
<dbReference type="FunFam" id="3.30.70.120:FF:000006">
    <property type="entry name" value="GTP cyclohydrolase 1 type 2 homolog"/>
    <property type="match status" value="1"/>
</dbReference>
<dbReference type="EMBL" id="CM001475">
    <property type="protein sequence ID" value="EIC31063.1"/>
    <property type="molecule type" value="Genomic_DNA"/>
</dbReference>
<dbReference type="InterPro" id="IPR015867">
    <property type="entry name" value="N-reg_PII/ATP_PRibTrfase_C"/>
</dbReference>
<proteinExistence type="predicted"/>
<evidence type="ECO:0000313" key="1">
    <source>
        <dbReference type="EMBL" id="EIC31063.1"/>
    </source>
</evidence>
<dbReference type="PANTHER" id="PTHR41774:SF1">
    <property type="entry name" value="NGG1P INTERACTING FACTOR NIF3"/>
    <property type="match status" value="1"/>
</dbReference>
<dbReference type="PANTHER" id="PTHR41774">
    <property type="match status" value="1"/>
</dbReference>
<dbReference type="RefSeq" id="WP_005374125.1">
    <property type="nucleotide sequence ID" value="NZ_CM001475.1"/>
</dbReference>
<dbReference type="InterPro" id="IPR036069">
    <property type="entry name" value="DUF34/NIF3_sf"/>
</dbReference>
<dbReference type="AlphaFoldDB" id="H8GQS8"/>
<evidence type="ECO:0000313" key="2">
    <source>
        <dbReference type="Proteomes" id="UP000005090"/>
    </source>
</evidence>
<accession>H8GQS8</accession>